<accession>W7TKZ6</accession>
<dbReference type="PROSITE" id="PS00455">
    <property type="entry name" value="AMP_BINDING"/>
    <property type="match status" value="1"/>
</dbReference>
<comment type="caution">
    <text evidence="3">The sequence shown here is derived from an EMBL/GenBank/DDBJ whole genome shotgun (WGS) entry which is preliminary data.</text>
</comment>
<dbReference type="GO" id="GO:0043041">
    <property type="term" value="P:amino acid activation for nonribosomal peptide biosynthetic process"/>
    <property type="evidence" value="ECO:0007669"/>
    <property type="project" value="TreeGrafter"/>
</dbReference>
<dbReference type="InterPro" id="IPR018391">
    <property type="entry name" value="PQQ_b-propeller_rpt"/>
</dbReference>
<dbReference type="OrthoDB" id="408177at2759"/>
<dbReference type="Proteomes" id="UP000019335">
    <property type="component" value="Chromosome 8"/>
</dbReference>
<dbReference type="InterPro" id="IPR000873">
    <property type="entry name" value="AMP-dep_synth/lig_dom"/>
</dbReference>
<dbReference type="InterPro" id="IPR011047">
    <property type="entry name" value="Quinoprotein_ADH-like_sf"/>
</dbReference>
<dbReference type="InterPro" id="IPR052091">
    <property type="entry name" value="Beta-ala_Activ/Resist"/>
</dbReference>
<name>W7TKZ6_9STRA</name>
<protein>
    <submittedName>
        <fullName evidence="3">Amino acid adenylation protein</fullName>
    </submittedName>
</protein>
<sequence length="1075" mass="118450">MVEGDRIGIDKFSNMSLLAMWKAVVASSGSDTALRVVTNLPIDDLSEYSRNYVRDLTFEYLDRYSNSLSKLLLKAGVLPGDRIGLHFHASDPGEIISLLAVLKCAAIYVALDNATCGRIVSDAGVRLVLVGGRENVGKSTIFLPNKTPLLRIGRWGDISEGDELIRLPLPDPEPPRSSLDGAFNILYTSGSSGPSKGVVGREKGFVYRIGWMHQAFPFIKDKELVLRRTPLAFVDSVWEIWGALLAGVPLCIHLTSLGMPDPAFFQCLGVTRATLTPSLLVNLLHCNAPILSRGQLRFCLCSGETLSFITARTLLMRAPLCTIIHLYGSTEVSGDASWTTLTTGDLEYGKTANLDIVPLGKPLPGTRMWLVGSETSTKLEVGQIGMPVDMNGELWVEGPGVALGYYGKQGIHSNFVAKERDGHPVFKTGDLVRCISDTTNTSLYFLHRRDSSAKVRGVWIHLEEGERELALALGLNSKEELGLSVVSSNTDTENSELLIALTWKAAQSWPNLPKLRQRLIGRGISPELMPTRIVIGMKDQLLPLTSNGKLDRQMLSTWGSEVASRCTSYAEMVRSRFKDDSSGYWLEFCFSKLVGTQDENHIGLGLFQRGGHSLLAMQALYHIERHFKAASAGVMIEDMARPVAEISKKIGKNRDTLPRKRGRSFTAETISDRNQLPTMLQAWTFEFEKCVDAQPCVVSLDNGERLIIVGSHDHYIAALEANTGKVKWRSHTSGRIEGKVAVQNDLIFVPCLDYRLYAFSLVTGELAWTFITQGELKCTPLPLWLPSPTHDESKGISLVLFGSYDGRIYVVEASSGACFAKPFPLQGSPYASPIVIPGEKRNSDSDERIITVTNRGRVAQLKLEREGMVLKGAHLRWALHSDWEQEIGCAVFTTPVYSTTTAYLVFGGTDGAVVALDPFHGGSIVWRILLDQVQSSPIFISPCLMPRNSETEIELVLIACQTSLYCIQTSSGKHCWKRKLETRPDEVITGQPTFLEGSLIVLLTTQFGKLLLLNLDSELDAVDTGTRELILTGESRLTSPAIITLPKETVFPYRKSWQCSIGSRDNKVYMINISG</sequence>
<dbReference type="SMART" id="SM00564">
    <property type="entry name" value="PQQ"/>
    <property type="match status" value="2"/>
</dbReference>
<dbReference type="EMBL" id="AZIL01000609">
    <property type="protein sequence ID" value="EWM26749.1"/>
    <property type="molecule type" value="Genomic_DNA"/>
</dbReference>
<dbReference type="PANTHER" id="PTHR44394:SF1">
    <property type="entry name" value="BETA-ALANINE-ACTIVATING ENZYME"/>
    <property type="match status" value="1"/>
</dbReference>
<dbReference type="PANTHER" id="PTHR44394">
    <property type="entry name" value="BETA-ALANINE-ACTIVATING ENZYME"/>
    <property type="match status" value="1"/>
</dbReference>
<dbReference type="InterPro" id="IPR002372">
    <property type="entry name" value="PQQ_rpt_dom"/>
</dbReference>
<gene>
    <name evidence="3" type="ORF">Naga_100001g156</name>
</gene>
<evidence type="ECO:0000313" key="3">
    <source>
        <dbReference type="EMBL" id="EWM26747.1"/>
    </source>
</evidence>
<proteinExistence type="predicted"/>
<dbReference type="Pfam" id="PF13570">
    <property type="entry name" value="Beta-prop_ACSF4"/>
    <property type="match status" value="1"/>
</dbReference>
<reference evidence="3 4" key="1">
    <citation type="journal article" date="2014" name="Mol. Plant">
        <title>Chromosome Scale Genome Assembly and Transcriptome Profiling of Nannochloropsis gaditana in Nitrogen Depletion.</title>
        <authorList>
            <person name="Corteggiani Carpinelli E."/>
            <person name="Telatin A."/>
            <person name="Vitulo N."/>
            <person name="Forcato C."/>
            <person name="D'Angelo M."/>
            <person name="Schiavon R."/>
            <person name="Vezzi A."/>
            <person name="Giacometti G.M."/>
            <person name="Morosinotto T."/>
            <person name="Valle G."/>
        </authorList>
    </citation>
    <scope>NUCLEOTIDE SEQUENCE [LARGE SCALE GENOMIC DNA]</scope>
    <source>
        <strain evidence="3 4">B-31</strain>
    </source>
</reference>
<dbReference type="InterPro" id="IPR015943">
    <property type="entry name" value="WD40/YVTN_repeat-like_dom_sf"/>
</dbReference>
<evidence type="ECO:0000259" key="1">
    <source>
        <dbReference type="Pfam" id="PF00501"/>
    </source>
</evidence>
<dbReference type="InterPro" id="IPR042099">
    <property type="entry name" value="ANL_N_sf"/>
</dbReference>
<feature type="domain" description="AMP-dependent synthetase/ligase" evidence="1">
    <location>
        <begin position="54"/>
        <end position="406"/>
    </location>
</feature>
<dbReference type="Gene3D" id="3.40.50.12780">
    <property type="entry name" value="N-terminal domain of ligase-like"/>
    <property type="match status" value="1"/>
</dbReference>
<keyword evidence="4" id="KW-1185">Reference proteome</keyword>
<dbReference type="Gene3D" id="3.30.300.30">
    <property type="match status" value="1"/>
</dbReference>
<dbReference type="AlphaFoldDB" id="W7TKZ6"/>
<dbReference type="SUPFAM" id="SSF50998">
    <property type="entry name" value="Quinoprotein alcohol dehydrogenase-like"/>
    <property type="match status" value="1"/>
</dbReference>
<dbReference type="SUPFAM" id="SSF56801">
    <property type="entry name" value="Acetyl-CoA synthetase-like"/>
    <property type="match status" value="1"/>
</dbReference>
<evidence type="ECO:0000259" key="2">
    <source>
        <dbReference type="Pfam" id="PF13570"/>
    </source>
</evidence>
<dbReference type="InterPro" id="IPR045851">
    <property type="entry name" value="AMP-bd_C_sf"/>
</dbReference>
<organism evidence="3 4">
    <name type="scientific">Nannochloropsis gaditana</name>
    <dbReference type="NCBI Taxonomy" id="72520"/>
    <lineage>
        <taxon>Eukaryota</taxon>
        <taxon>Sar</taxon>
        <taxon>Stramenopiles</taxon>
        <taxon>Ochrophyta</taxon>
        <taxon>Eustigmatophyceae</taxon>
        <taxon>Eustigmatales</taxon>
        <taxon>Monodopsidaceae</taxon>
        <taxon>Nannochloropsis</taxon>
    </lineage>
</organism>
<feature type="domain" description="Pyrrolo-quinoline quinone repeat" evidence="2">
    <location>
        <begin position="688"/>
        <end position="1073"/>
    </location>
</feature>
<evidence type="ECO:0000313" key="4">
    <source>
        <dbReference type="Proteomes" id="UP000019335"/>
    </source>
</evidence>
<dbReference type="Gene3D" id="2.130.10.10">
    <property type="entry name" value="YVTN repeat-like/Quinoprotein amine dehydrogenase"/>
    <property type="match status" value="2"/>
</dbReference>
<dbReference type="Pfam" id="PF00501">
    <property type="entry name" value="AMP-binding"/>
    <property type="match status" value="1"/>
</dbReference>
<dbReference type="EMBL" id="AZIL01000609">
    <property type="protein sequence ID" value="EWM26747.1"/>
    <property type="molecule type" value="Genomic_DNA"/>
</dbReference>
<dbReference type="InterPro" id="IPR020845">
    <property type="entry name" value="AMP-binding_CS"/>
</dbReference>